<keyword evidence="12" id="KW-1185">Reference proteome</keyword>
<proteinExistence type="inferred from homology"/>
<dbReference type="InterPro" id="IPR024194">
    <property type="entry name" value="Ac/AlaTfrase_AlgI/DltB"/>
</dbReference>
<keyword evidence="4 9" id="KW-0808">Transferase</keyword>
<evidence type="ECO:0000313" key="11">
    <source>
        <dbReference type="EMBL" id="QMW02318.1"/>
    </source>
</evidence>
<organism evidence="11 12">
    <name type="scientific">Spirosoma foliorum</name>
    <dbReference type="NCBI Taxonomy" id="2710596"/>
    <lineage>
        <taxon>Bacteria</taxon>
        <taxon>Pseudomonadati</taxon>
        <taxon>Bacteroidota</taxon>
        <taxon>Cytophagia</taxon>
        <taxon>Cytophagales</taxon>
        <taxon>Cytophagaceae</taxon>
        <taxon>Spirosoma</taxon>
    </lineage>
</organism>
<dbReference type="PANTHER" id="PTHR13285">
    <property type="entry name" value="ACYLTRANSFERASE"/>
    <property type="match status" value="1"/>
</dbReference>
<dbReference type="PIRSF" id="PIRSF016636">
    <property type="entry name" value="AlgI_DltB"/>
    <property type="match status" value="1"/>
</dbReference>
<keyword evidence="8 9" id="KW-0012">Acyltransferase</keyword>
<feature type="transmembrane region" description="Helical" evidence="10">
    <location>
        <begin position="53"/>
        <end position="70"/>
    </location>
</feature>
<comment type="similarity">
    <text evidence="2 9">Belongs to the membrane-bound acyltransferase family.</text>
</comment>
<feature type="transmembrane region" description="Helical" evidence="10">
    <location>
        <begin position="450"/>
        <end position="474"/>
    </location>
</feature>
<evidence type="ECO:0000256" key="8">
    <source>
        <dbReference type="ARBA" id="ARBA00023315"/>
    </source>
</evidence>
<dbReference type="AlphaFoldDB" id="A0A7G5GTX6"/>
<evidence type="ECO:0000256" key="4">
    <source>
        <dbReference type="ARBA" id="ARBA00022679"/>
    </source>
</evidence>
<keyword evidence="3 9" id="KW-1003">Cell membrane</keyword>
<feature type="transmembrane region" description="Helical" evidence="10">
    <location>
        <begin position="408"/>
        <end position="430"/>
    </location>
</feature>
<evidence type="ECO:0000256" key="1">
    <source>
        <dbReference type="ARBA" id="ARBA00004651"/>
    </source>
</evidence>
<feature type="transmembrane region" description="Helical" evidence="10">
    <location>
        <begin position="359"/>
        <end position="378"/>
    </location>
</feature>
<dbReference type="PIRSF" id="PIRSF500217">
    <property type="entry name" value="AlgI"/>
    <property type="match status" value="1"/>
</dbReference>
<protein>
    <submittedName>
        <fullName evidence="11">MBOAT family protein</fullName>
    </submittedName>
</protein>
<dbReference type="GO" id="GO:0042121">
    <property type="term" value="P:alginic acid biosynthetic process"/>
    <property type="evidence" value="ECO:0007669"/>
    <property type="project" value="InterPro"/>
</dbReference>
<evidence type="ECO:0000256" key="6">
    <source>
        <dbReference type="ARBA" id="ARBA00022989"/>
    </source>
</evidence>
<feature type="transmembrane region" description="Helical" evidence="10">
    <location>
        <begin position="316"/>
        <end position="339"/>
    </location>
</feature>
<feature type="transmembrane region" description="Helical" evidence="10">
    <location>
        <begin position="6"/>
        <end position="23"/>
    </location>
</feature>
<keyword evidence="5 10" id="KW-0812">Transmembrane</keyword>
<dbReference type="GO" id="GO:0016746">
    <property type="term" value="F:acyltransferase activity"/>
    <property type="evidence" value="ECO:0007669"/>
    <property type="project" value="UniProtKB-KW"/>
</dbReference>
<dbReference type="EMBL" id="CP059732">
    <property type="protein sequence ID" value="QMW02318.1"/>
    <property type="molecule type" value="Genomic_DNA"/>
</dbReference>
<evidence type="ECO:0000256" key="2">
    <source>
        <dbReference type="ARBA" id="ARBA00010323"/>
    </source>
</evidence>
<evidence type="ECO:0000256" key="3">
    <source>
        <dbReference type="ARBA" id="ARBA00022475"/>
    </source>
</evidence>
<evidence type="ECO:0000256" key="10">
    <source>
        <dbReference type="SAM" id="Phobius"/>
    </source>
</evidence>
<dbReference type="InterPro" id="IPR004299">
    <property type="entry name" value="MBOAT_fam"/>
</dbReference>
<evidence type="ECO:0000256" key="5">
    <source>
        <dbReference type="ARBA" id="ARBA00022692"/>
    </source>
</evidence>
<keyword evidence="6 10" id="KW-1133">Transmembrane helix</keyword>
<reference evidence="11 12" key="1">
    <citation type="submission" date="2020-07" db="EMBL/GenBank/DDBJ databases">
        <title>Spirosoma foliorum sp. nov., isolated from the leaves on the Nejang mountain Korea, Republic of.</title>
        <authorList>
            <person name="Ho H."/>
            <person name="Lee Y.-J."/>
            <person name="Nurcahyanto D.-A."/>
            <person name="Kim S.-G."/>
        </authorList>
    </citation>
    <scope>NUCLEOTIDE SEQUENCE [LARGE SCALE GENOMIC DNA]</scope>
    <source>
        <strain evidence="11 12">PL0136</strain>
    </source>
</reference>
<evidence type="ECO:0000256" key="9">
    <source>
        <dbReference type="PIRNR" id="PIRNR016636"/>
    </source>
</evidence>
<dbReference type="Proteomes" id="UP000515369">
    <property type="component" value="Chromosome"/>
</dbReference>
<sequence>MLFSSAIFLFLFLPFFLIIYYLLPRYWLGIRWTNAFLFGASLLFYAWGEGQVVLVLLLSVCINFLAGWLVEKGQRRTGVLLSLIGSLSLLFYYKYANFLVNLLHGLAENLALSVADKLTLAPIALPIGISFYTFQGISYTLDIYWGRIRANRSFLDYGTYVAMFPHQIAGPIVRYADIAPELTDRSVNLEKFGIGAERFIIGMAKKVLLANTFASVADTIFNAPADSYPTETAWLGIIAYSLQIYFDFSGYSDMAIGLGKMVGFDFKENFNYPYIARSIQDFWRRWHISLSSWFRDYLYIPLGGNRGSKIRTYRNLLIVFAVTGLWHGASWNFIVWGLYHGLWLLVERAGLSKQLERVWPPIAHVYSLLIVLIGWVFFRAEDLTSALVYLQKMVGLGSVSRVAFPLNYFLNTEVCVSLLLGIILVTPVYHHFQVIWNRLLLRAVVLPAQITLNMIYVVVGLVGLFVLSVAYLAADSYNPFIYFRF</sequence>
<dbReference type="KEGG" id="sfol:H3H32_31085"/>
<dbReference type="Pfam" id="PF03062">
    <property type="entry name" value="MBOAT"/>
    <property type="match status" value="1"/>
</dbReference>
<name>A0A7G5GTX6_9BACT</name>
<dbReference type="GO" id="GO:0005886">
    <property type="term" value="C:plasma membrane"/>
    <property type="evidence" value="ECO:0007669"/>
    <property type="project" value="UniProtKB-SubCell"/>
</dbReference>
<dbReference type="InterPro" id="IPR051085">
    <property type="entry name" value="MB_O-acyltransferase"/>
</dbReference>
<feature type="transmembrane region" description="Helical" evidence="10">
    <location>
        <begin position="123"/>
        <end position="145"/>
    </location>
</feature>
<keyword evidence="7 9" id="KW-0472">Membrane</keyword>
<evidence type="ECO:0000313" key="12">
    <source>
        <dbReference type="Proteomes" id="UP000515369"/>
    </source>
</evidence>
<accession>A0A7G5GTX6</accession>
<dbReference type="RefSeq" id="WP_182459627.1">
    <property type="nucleotide sequence ID" value="NZ_CP059732.1"/>
</dbReference>
<dbReference type="PANTHER" id="PTHR13285:SF23">
    <property type="entry name" value="TEICHOIC ACID D-ALANYLTRANSFERASE"/>
    <property type="match status" value="1"/>
</dbReference>
<feature type="transmembrane region" description="Helical" evidence="10">
    <location>
        <begin position="77"/>
        <end position="95"/>
    </location>
</feature>
<evidence type="ECO:0000256" key="7">
    <source>
        <dbReference type="ARBA" id="ARBA00023136"/>
    </source>
</evidence>
<gene>
    <name evidence="11" type="ORF">H3H32_31085</name>
</gene>
<dbReference type="InterPro" id="IPR028362">
    <property type="entry name" value="AlgI"/>
</dbReference>
<comment type="subcellular location">
    <subcellularLocation>
        <location evidence="1">Cell membrane</location>
        <topology evidence="1">Multi-pass membrane protein</topology>
    </subcellularLocation>
</comment>